<reference evidence="1 2" key="1">
    <citation type="journal article" date="2015" name="Nature">
        <title>rRNA introns, odd ribosomes, and small enigmatic genomes across a large radiation of phyla.</title>
        <authorList>
            <person name="Brown C.T."/>
            <person name="Hug L.A."/>
            <person name="Thomas B.C."/>
            <person name="Sharon I."/>
            <person name="Castelle C.J."/>
            <person name="Singh A."/>
            <person name="Wilkins M.J."/>
            <person name="Williams K.H."/>
            <person name="Banfield J.F."/>
        </authorList>
    </citation>
    <scope>NUCLEOTIDE SEQUENCE [LARGE SCALE GENOMIC DNA]</scope>
</reference>
<organism evidence="1 2">
    <name type="scientific">Candidatus Woesebacteria bacterium GW2011_GWC1_38_13</name>
    <dbReference type="NCBI Taxonomy" id="1618583"/>
    <lineage>
        <taxon>Bacteria</taxon>
        <taxon>Candidatus Woeseibacteriota</taxon>
    </lineage>
</organism>
<sequence length="163" mass="18090">MSAEHGKDGIRDIQTALKTAGEKLGVRFNARDAQGSINRVLHAGEVRGVIYPYDREVALKSILQKPDDPHEGDIFLLFWNSSWNSRVRERSGKMRAMPVSIQLGIATGETIQIAGKEAICTKVIGVEHVNENSNEVVFEDEGQTPKDGTLNDFNQVLIYLKRG</sequence>
<evidence type="ECO:0000313" key="1">
    <source>
        <dbReference type="EMBL" id="KKQ55707.1"/>
    </source>
</evidence>
<accession>A0A0G0IM15</accession>
<dbReference type="EMBL" id="LBUE01000015">
    <property type="protein sequence ID" value="KKQ55707.1"/>
    <property type="molecule type" value="Genomic_DNA"/>
</dbReference>
<gene>
    <name evidence="1" type="ORF">US75_C0015G0003</name>
</gene>
<evidence type="ECO:0000313" key="2">
    <source>
        <dbReference type="Proteomes" id="UP000034096"/>
    </source>
</evidence>
<dbReference type="Proteomes" id="UP000034096">
    <property type="component" value="Unassembled WGS sequence"/>
</dbReference>
<protein>
    <submittedName>
        <fullName evidence="1">Uncharacterized protein</fullName>
    </submittedName>
</protein>
<dbReference type="AlphaFoldDB" id="A0A0G0IM15"/>
<comment type="caution">
    <text evidence="1">The sequence shown here is derived from an EMBL/GenBank/DDBJ whole genome shotgun (WGS) entry which is preliminary data.</text>
</comment>
<name>A0A0G0IM15_9BACT</name>
<proteinExistence type="predicted"/>